<accession>A0A0V1L5J3</accession>
<gene>
    <name evidence="2" type="ORF">T02_3780</name>
</gene>
<dbReference type="EMBL" id="JYDW01000129">
    <property type="protein sequence ID" value="KRZ54792.1"/>
    <property type="molecule type" value="Genomic_DNA"/>
</dbReference>
<organism evidence="2 3">
    <name type="scientific">Trichinella nativa</name>
    <dbReference type="NCBI Taxonomy" id="6335"/>
    <lineage>
        <taxon>Eukaryota</taxon>
        <taxon>Metazoa</taxon>
        <taxon>Ecdysozoa</taxon>
        <taxon>Nematoda</taxon>
        <taxon>Enoplea</taxon>
        <taxon>Dorylaimia</taxon>
        <taxon>Trichinellida</taxon>
        <taxon>Trichinellidae</taxon>
        <taxon>Trichinella</taxon>
    </lineage>
</organism>
<keyword evidence="1" id="KW-0812">Transmembrane</keyword>
<dbReference type="Proteomes" id="UP000054721">
    <property type="component" value="Unassembled WGS sequence"/>
</dbReference>
<evidence type="ECO:0000256" key="1">
    <source>
        <dbReference type="SAM" id="Phobius"/>
    </source>
</evidence>
<dbReference type="OrthoDB" id="10502020at2759"/>
<protein>
    <submittedName>
        <fullName evidence="2">Uncharacterized protein</fullName>
    </submittedName>
</protein>
<keyword evidence="1" id="KW-1133">Transmembrane helix</keyword>
<dbReference type="AlphaFoldDB" id="A0A0V1L5J3"/>
<sequence length="109" mass="12979">MRHVVHILHLCPYKWSVDDRNWESAVNVREPDRGFAVVRRLPSVCLLFGAMFIDFLSYYPWLTIIRCNMVKVGLSNIFDFHAFQYEQKDTVHSDCERVNPQFARYILLL</sequence>
<evidence type="ECO:0000313" key="2">
    <source>
        <dbReference type="EMBL" id="KRZ54792.1"/>
    </source>
</evidence>
<name>A0A0V1L5J3_9BILA</name>
<keyword evidence="3" id="KW-1185">Reference proteome</keyword>
<proteinExistence type="predicted"/>
<comment type="caution">
    <text evidence="2">The sequence shown here is derived from an EMBL/GenBank/DDBJ whole genome shotgun (WGS) entry which is preliminary data.</text>
</comment>
<keyword evidence="1" id="KW-0472">Membrane</keyword>
<evidence type="ECO:0000313" key="3">
    <source>
        <dbReference type="Proteomes" id="UP000054721"/>
    </source>
</evidence>
<feature type="transmembrane region" description="Helical" evidence="1">
    <location>
        <begin position="41"/>
        <end position="61"/>
    </location>
</feature>
<reference evidence="2 3" key="1">
    <citation type="submission" date="2015-05" db="EMBL/GenBank/DDBJ databases">
        <title>Evolution of Trichinella species and genotypes.</title>
        <authorList>
            <person name="Korhonen P.K."/>
            <person name="Edoardo P."/>
            <person name="Giuseppe L.R."/>
            <person name="Gasser R.B."/>
        </authorList>
    </citation>
    <scope>NUCLEOTIDE SEQUENCE [LARGE SCALE GENOMIC DNA]</scope>
    <source>
        <strain evidence="2">ISS10</strain>
    </source>
</reference>